<dbReference type="Pfam" id="PF11276">
    <property type="entry name" value="DUF3078"/>
    <property type="match status" value="1"/>
</dbReference>
<evidence type="ECO:0000313" key="2">
    <source>
        <dbReference type="EMBL" id="MEE1945489.1"/>
    </source>
</evidence>
<keyword evidence="3" id="KW-1185">Reference proteome</keyword>
<evidence type="ECO:0000313" key="3">
    <source>
        <dbReference type="Proteomes" id="UP001336835"/>
    </source>
</evidence>
<dbReference type="InterPro" id="IPR021428">
    <property type="entry name" value="DUF3078"/>
</dbReference>
<evidence type="ECO:0000256" key="1">
    <source>
        <dbReference type="SAM" id="SignalP"/>
    </source>
</evidence>
<feature type="signal peptide" evidence="1">
    <location>
        <begin position="1"/>
        <end position="20"/>
    </location>
</feature>
<gene>
    <name evidence="2" type="ORF">VRU48_10240</name>
</gene>
<feature type="chain" id="PRO_5045767358" evidence="1">
    <location>
        <begin position="21"/>
        <end position="312"/>
    </location>
</feature>
<sequence>MKKFYFLLATLAFTGLYGHAQTVQGGKVNTESNKILNKLDTAKKKEGWTVRGTNVLLLNQAAFSNWVAGGINSVALTARGDYEFNLKKGSTLWENRILMGYGLRSEQGSDVTKVEDVIDLTSKYGHQIKQSNWYAAAALNLKTQFSKGYDYSKPAQGYISNFMAPGYVTIGLGVDYIPNDNFQLSIHPLTSRLTFIGDKAVFDPDHDGILTDAFGAKPGENFVYQFGAYVGGRYKTKLMENILLDNRFGIFSNYLKKPQNMVLAYSAILDMKINKFISTQITADLFYDDNQIGKLQLKETLGVGLTYKFGKY</sequence>
<proteinExistence type="predicted"/>
<comment type="caution">
    <text evidence="2">The sequence shown here is derived from an EMBL/GenBank/DDBJ whole genome shotgun (WGS) entry which is preliminary data.</text>
</comment>
<keyword evidence="1" id="KW-0732">Signal</keyword>
<dbReference type="Proteomes" id="UP001336835">
    <property type="component" value="Unassembled WGS sequence"/>
</dbReference>
<dbReference type="EMBL" id="JAZDQT010000002">
    <property type="protein sequence ID" value="MEE1945489.1"/>
    <property type="molecule type" value="Genomic_DNA"/>
</dbReference>
<organism evidence="2 3">
    <name type="scientific">Pedobacter albus</name>
    <dbReference type="NCBI Taxonomy" id="3113905"/>
    <lineage>
        <taxon>Bacteria</taxon>
        <taxon>Pseudomonadati</taxon>
        <taxon>Bacteroidota</taxon>
        <taxon>Sphingobacteriia</taxon>
        <taxon>Sphingobacteriales</taxon>
        <taxon>Sphingobacteriaceae</taxon>
        <taxon>Pedobacter</taxon>
    </lineage>
</organism>
<protein>
    <submittedName>
        <fullName evidence="2">DUF3078 domain-containing protein</fullName>
    </submittedName>
</protein>
<name>A0ABU7I8D4_9SPHI</name>
<dbReference type="RefSeq" id="WP_330107845.1">
    <property type="nucleotide sequence ID" value="NZ_JAZDQT010000002.1"/>
</dbReference>
<reference evidence="2 3" key="1">
    <citation type="submission" date="2024-01" db="EMBL/GenBank/DDBJ databases">
        <title>Pedobacter sp. nov., isolated from fresh soil.</title>
        <authorList>
            <person name="Le N.T.T."/>
        </authorList>
    </citation>
    <scope>NUCLEOTIDE SEQUENCE [LARGE SCALE GENOMIC DNA]</scope>
    <source>
        <strain evidence="2 3">KR3-3</strain>
    </source>
</reference>
<accession>A0ABU7I8D4</accession>